<proteinExistence type="predicted"/>
<keyword evidence="2" id="KW-1185">Reference proteome</keyword>
<organism evidence="1 2">
    <name type="scientific">Bimuria novae-zelandiae CBS 107.79</name>
    <dbReference type="NCBI Taxonomy" id="1447943"/>
    <lineage>
        <taxon>Eukaryota</taxon>
        <taxon>Fungi</taxon>
        <taxon>Dikarya</taxon>
        <taxon>Ascomycota</taxon>
        <taxon>Pezizomycotina</taxon>
        <taxon>Dothideomycetes</taxon>
        <taxon>Pleosporomycetidae</taxon>
        <taxon>Pleosporales</taxon>
        <taxon>Massarineae</taxon>
        <taxon>Didymosphaeriaceae</taxon>
        <taxon>Bimuria</taxon>
    </lineage>
</organism>
<dbReference type="OrthoDB" id="3940997at2759"/>
<evidence type="ECO:0000313" key="2">
    <source>
        <dbReference type="Proteomes" id="UP000800036"/>
    </source>
</evidence>
<evidence type="ECO:0000313" key="1">
    <source>
        <dbReference type="EMBL" id="KAF1974660.1"/>
    </source>
</evidence>
<dbReference type="Proteomes" id="UP000800036">
    <property type="component" value="Unassembled WGS sequence"/>
</dbReference>
<gene>
    <name evidence="1" type="ORF">BU23DRAFT_461208</name>
</gene>
<dbReference type="AlphaFoldDB" id="A0A6A5VD76"/>
<dbReference type="EMBL" id="ML976674">
    <property type="protein sequence ID" value="KAF1974660.1"/>
    <property type="molecule type" value="Genomic_DNA"/>
</dbReference>
<reference evidence="1" key="1">
    <citation type="journal article" date="2020" name="Stud. Mycol.">
        <title>101 Dothideomycetes genomes: a test case for predicting lifestyles and emergence of pathogens.</title>
        <authorList>
            <person name="Haridas S."/>
            <person name="Albert R."/>
            <person name="Binder M."/>
            <person name="Bloem J."/>
            <person name="Labutti K."/>
            <person name="Salamov A."/>
            <person name="Andreopoulos B."/>
            <person name="Baker S."/>
            <person name="Barry K."/>
            <person name="Bills G."/>
            <person name="Bluhm B."/>
            <person name="Cannon C."/>
            <person name="Castanera R."/>
            <person name="Culley D."/>
            <person name="Daum C."/>
            <person name="Ezra D."/>
            <person name="Gonzalez J."/>
            <person name="Henrissat B."/>
            <person name="Kuo A."/>
            <person name="Liang C."/>
            <person name="Lipzen A."/>
            <person name="Lutzoni F."/>
            <person name="Magnuson J."/>
            <person name="Mondo S."/>
            <person name="Nolan M."/>
            <person name="Ohm R."/>
            <person name="Pangilinan J."/>
            <person name="Park H.-J."/>
            <person name="Ramirez L."/>
            <person name="Alfaro M."/>
            <person name="Sun H."/>
            <person name="Tritt A."/>
            <person name="Yoshinaga Y."/>
            <person name="Zwiers L.-H."/>
            <person name="Turgeon B."/>
            <person name="Goodwin S."/>
            <person name="Spatafora J."/>
            <person name="Crous P."/>
            <person name="Grigoriev I."/>
        </authorList>
    </citation>
    <scope>NUCLEOTIDE SEQUENCE</scope>
    <source>
        <strain evidence="1">CBS 107.79</strain>
    </source>
</reference>
<evidence type="ECO:0008006" key="3">
    <source>
        <dbReference type="Google" id="ProtNLM"/>
    </source>
</evidence>
<accession>A0A6A5VD76</accession>
<name>A0A6A5VD76_9PLEO</name>
<sequence>MLNTDPNTYNIDEKGFMIGITSRLKRIFDRPLWEAHAVRPAIQDGNRDWISLIACICADGTALDLALIYRSISSNIQST</sequence>
<protein>
    <recommendedName>
        <fullName evidence="3">DDE-1 domain-containing protein</fullName>
    </recommendedName>
</protein>